<dbReference type="AlphaFoldDB" id="A0A7Y9LEB2"/>
<dbReference type="InterPro" id="IPR010895">
    <property type="entry name" value="CHRD"/>
</dbReference>
<feature type="signal peptide" evidence="1">
    <location>
        <begin position="1"/>
        <end position="26"/>
    </location>
</feature>
<name>A0A7Y9LEB2_9ACTN</name>
<dbReference type="SMART" id="SM00754">
    <property type="entry name" value="CHRD"/>
    <property type="match status" value="1"/>
</dbReference>
<dbReference type="EMBL" id="JACCBU010000001">
    <property type="protein sequence ID" value="NYE73648.1"/>
    <property type="molecule type" value="Genomic_DNA"/>
</dbReference>
<sequence length="140" mass="14314">MSKLARIVIPAAIVTAGFIGSPAAAAAPAIPLSGGQETQAADPDGHGFFTYTLEGTEFCWTLSWKDIEAPTAAHIHVGKRQVAGPVVIPLDVDGAPGPDPAGCTTIGTELASAIKADPRNYYANVHNGPFPGGAIRGQLK</sequence>
<dbReference type="Pfam" id="PF07452">
    <property type="entry name" value="CHRD"/>
    <property type="match status" value="1"/>
</dbReference>
<dbReference type="Proteomes" id="UP000569914">
    <property type="component" value="Unassembled WGS sequence"/>
</dbReference>
<keyword evidence="4" id="KW-1185">Reference proteome</keyword>
<feature type="chain" id="PRO_5039006166" description="CHRD domain-containing protein" evidence="1">
    <location>
        <begin position="27"/>
        <end position="140"/>
    </location>
</feature>
<feature type="domain" description="CHRD" evidence="2">
    <location>
        <begin position="26"/>
        <end position="140"/>
    </location>
</feature>
<evidence type="ECO:0000256" key="1">
    <source>
        <dbReference type="SAM" id="SignalP"/>
    </source>
</evidence>
<dbReference type="RefSeq" id="WP_179755297.1">
    <property type="nucleotide sequence ID" value="NZ_JACCBU010000001.1"/>
</dbReference>
<proteinExistence type="predicted"/>
<evidence type="ECO:0000313" key="4">
    <source>
        <dbReference type="Proteomes" id="UP000569914"/>
    </source>
</evidence>
<organism evidence="3 4">
    <name type="scientific">Microlunatus parietis</name>
    <dbReference type="NCBI Taxonomy" id="682979"/>
    <lineage>
        <taxon>Bacteria</taxon>
        <taxon>Bacillati</taxon>
        <taxon>Actinomycetota</taxon>
        <taxon>Actinomycetes</taxon>
        <taxon>Propionibacteriales</taxon>
        <taxon>Propionibacteriaceae</taxon>
        <taxon>Microlunatus</taxon>
    </lineage>
</organism>
<evidence type="ECO:0000313" key="3">
    <source>
        <dbReference type="EMBL" id="NYE73648.1"/>
    </source>
</evidence>
<protein>
    <recommendedName>
        <fullName evidence="2">CHRD domain-containing protein</fullName>
    </recommendedName>
</protein>
<comment type="caution">
    <text evidence="3">The sequence shown here is derived from an EMBL/GenBank/DDBJ whole genome shotgun (WGS) entry which is preliminary data.</text>
</comment>
<evidence type="ECO:0000259" key="2">
    <source>
        <dbReference type="SMART" id="SM00754"/>
    </source>
</evidence>
<reference evidence="3 4" key="1">
    <citation type="submission" date="2020-07" db="EMBL/GenBank/DDBJ databases">
        <title>Sequencing the genomes of 1000 actinobacteria strains.</title>
        <authorList>
            <person name="Klenk H.-P."/>
        </authorList>
    </citation>
    <scope>NUCLEOTIDE SEQUENCE [LARGE SCALE GENOMIC DNA]</scope>
    <source>
        <strain evidence="3 4">DSM 22083</strain>
    </source>
</reference>
<gene>
    <name evidence="3" type="ORF">BKA15_004977</name>
</gene>
<keyword evidence="1" id="KW-0732">Signal</keyword>
<accession>A0A7Y9LEB2</accession>